<sequence length="78" mass="8743">PAFNGFVHSAHNTTTCDPLPHPPVDNTSFQSILSYYKSLNIFKVVTPINIEAFSTAFSIHPNKPYIQSVVRGFTEGFW</sequence>
<protein>
    <submittedName>
        <fullName evidence="2">Uncharacterized protein</fullName>
    </submittedName>
</protein>
<comment type="caution">
    <text evidence="2">The sequence shown here is derived from an EMBL/GenBank/DDBJ whole genome shotgun (WGS) entry which is preliminary data.</text>
</comment>
<name>A0A1Y2AFS3_9FUNG</name>
<dbReference type="AlphaFoldDB" id="A0A1Y2AFS3"/>
<evidence type="ECO:0000313" key="3">
    <source>
        <dbReference type="Proteomes" id="UP000193642"/>
    </source>
</evidence>
<feature type="region of interest" description="Disordered" evidence="1">
    <location>
        <begin position="1"/>
        <end position="20"/>
    </location>
</feature>
<accession>A0A1Y2AFS3</accession>
<dbReference type="EMBL" id="MCGO01000203">
    <property type="protein sequence ID" value="ORY21453.1"/>
    <property type="molecule type" value="Genomic_DNA"/>
</dbReference>
<organism evidence="2 3">
    <name type="scientific">Rhizoclosmatium globosum</name>
    <dbReference type="NCBI Taxonomy" id="329046"/>
    <lineage>
        <taxon>Eukaryota</taxon>
        <taxon>Fungi</taxon>
        <taxon>Fungi incertae sedis</taxon>
        <taxon>Chytridiomycota</taxon>
        <taxon>Chytridiomycota incertae sedis</taxon>
        <taxon>Chytridiomycetes</taxon>
        <taxon>Chytridiales</taxon>
        <taxon>Chytriomycetaceae</taxon>
        <taxon>Rhizoclosmatium</taxon>
    </lineage>
</organism>
<feature type="non-terminal residue" evidence="2">
    <location>
        <position position="1"/>
    </location>
</feature>
<keyword evidence="3" id="KW-1185">Reference proteome</keyword>
<dbReference type="OrthoDB" id="3254233at2759"/>
<reference evidence="2 3" key="1">
    <citation type="submission" date="2016-07" db="EMBL/GenBank/DDBJ databases">
        <title>Pervasive Adenine N6-methylation of Active Genes in Fungi.</title>
        <authorList>
            <consortium name="DOE Joint Genome Institute"/>
            <person name="Mondo S.J."/>
            <person name="Dannebaum R.O."/>
            <person name="Kuo R.C."/>
            <person name="Labutti K."/>
            <person name="Haridas S."/>
            <person name="Kuo A."/>
            <person name="Salamov A."/>
            <person name="Ahrendt S.R."/>
            <person name="Lipzen A."/>
            <person name="Sullivan W."/>
            <person name="Andreopoulos W.B."/>
            <person name="Clum A."/>
            <person name="Lindquist E."/>
            <person name="Daum C."/>
            <person name="Ramamoorthy G.K."/>
            <person name="Gryganskyi A."/>
            <person name="Culley D."/>
            <person name="Magnuson J.K."/>
            <person name="James T.Y."/>
            <person name="O'Malley M.A."/>
            <person name="Stajich J.E."/>
            <person name="Spatafora J.W."/>
            <person name="Visel A."/>
            <person name="Grigoriev I.V."/>
        </authorList>
    </citation>
    <scope>NUCLEOTIDE SEQUENCE [LARGE SCALE GENOMIC DNA]</scope>
    <source>
        <strain evidence="2 3">JEL800</strain>
    </source>
</reference>
<gene>
    <name evidence="2" type="ORF">BCR33DRAFT_644232</name>
</gene>
<feature type="non-terminal residue" evidence="2">
    <location>
        <position position="78"/>
    </location>
</feature>
<evidence type="ECO:0000313" key="2">
    <source>
        <dbReference type="EMBL" id="ORY21453.1"/>
    </source>
</evidence>
<dbReference type="Proteomes" id="UP000193642">
    <property type="component" value="Unassembled WGS sequence"/>
</dbReference>
<evidence type="ECO:0000256" key="1">
    <source>
        <dbReference type="SAM" id="MobiDB-lite"/>
    </source>
</evidence>
<proteinExistence type="predicted"/>